<dbReference type="EMBL" id="QWGP01000020">
    <property type="protein sequence ID" value="RHZ92910.1"/>
    <property type="molecule type" value="Genomic_DNA"/>
</dbReference>
<sequence>MLPRVHRVRRGGTIYKYHRRTRKELPRDVPEDDPRFVAAWLAEEQRAPTVRSRSLAGTIAAACEAYLGSRSYRELSDGYRPVIRRHVERIKEQGEKALLKDLLPRHIRADLEPLSPPVASSRLKAWRKLAEFWLLKGMLDADPSEGVKRKKMGKVAGFTEWTAEDLEAFRARWPIGTAQRLALELYQWTGARCVDVIRLGPQMVGRDGVLTYVQQKTGNPAHVPWTCPAFGLEEQRADLMRCLPVGSPVYMLTEYGKPRTQKGVSQWFSAAAREAGLEGRTAHGLRKYRMNALAEHGASVLVMQSWVGHTTLLEVQEYTRRADRRRVISGGHRVKRDPAGA</sequence>
<dbReference type="Proteomes" id="UP000266305">
    <property type="component" value="Unassembled WGS sequence"/>
</dbReference>
<dbReference type="GO" id="GO:0015074">
    <property type="term" value="P:DNA integration"/>
    <property type="evidence" value="ECO:0007669"/>
    <property type="project" value="InterPro"/>
</dbReference>
<comment type="caution">
    <text evidence="3">The sequence shown here is derived from an EMBL/GenBank/DDBJ whole genome shotgun (WGS) entry which is preliminary data.</text>
</comment>
<dbReference type="SUPFAM" id="SSF56349">
    <property type="entry name" value="DNA breaking-rejoining enzymes"/>
    <property type="match status" value="1"/>
</dbReference>
<dbReference type="GO" id="GO:0003677">
    <property type="term" value="F:DNA binding"/>
    <property type="evidence" value="ECO:0007669"/>
    <property type="project" value="InterPro"/>
</dbReference>
<dbReference type="InterPro" id="IPR013762">
    <property type="entry name" value="Integrase-like_cat_sf"/>
</dbReference>
<organism evidence="3 4">
    <name type="scientific">Cereibacter sphaeroides</name>
    <name type="common">Rhodobacter sphaeroides</name>
    <dbReference type="NCBI Taxonomy" id="1063"/>
    <lineage>
        <taxon>Bacteria</taxon>
        <taxon>Pseudomonadati</taxon>
        <taxon>Pseudomonadota</taxon>
        <taxon>Alphaproteobacteria</taxon>
        <taxon>Rhodobacterales</taxon>
        <taxon>Paracoccaceae</taxon>
        <taxon>Cereibacter</taxon>
    </lineage>
</organism>
<feature type="domain" description="Tyr recombinase" evidence="2">
    <location>
        <begin position="156"/>
        <end position="332"/>
    </location>
</feature>
<protein>
    <submittedName>
        <fullName evidence="3">Recombinase</fullName>
    </submittedName>
</protein>
<evidence type="ECO:0000256" key="1">
    <source>
        <dbReference type="ARBA" id="ARBA00023172"/>
    </source>
</evidence>
<dbReference type="AlphaFoldDB" id="A0AAX1UI25"/>
<dbReference type="Gene3D" id="1.10.443.10">
    <property type="entry name" value="Intergrase catalytic core"/>
    <property type="match status" value="1"/>
</dbReference>
<evidence type="ECO:0000313" key="4">
    <source>
        <dbReference type="Proteomes" id="UP000266305"/>
    </source>
</evidence>
<accession>A0AAX1UI25</accession>
<evidence type="ECO:0000259" key="2">
    <source>
        <dbReference type="PROSITE" id="PS51898"/>
    </source>
</evidence>
<dbReference type="Pfam" id="PF00589">
    <property type="entry name" value="Phage_integrase"/>
    <property type="match status" value="1"/>
</dbReference>
<dbReference type="RefSeq" id="WP_119000739.1">
    <property type="nucleotide sequence ID" value="NZ_QWGP01000020.1"/>
</dbReference>
<dbReference type="PROSITE" id="PS51898">
    <property type="entry name" value="TYR_RECOMBINASE"/>
    <property type="match status" value="1"/>
</dbReference>
<reference evidence="3 4" key="1">
    <citation type="submission" date="2018-08" db="EMBL/GenBank/DDBJ databases">
        <title>Draft genome sequence of Rhodobacter sphaeroides FY.</title>
        <authorList>
            <person name="Rayyan A."/>
            <person name="Meyer T.E."/>
            <person name="Kyndt J.A."/>
        </authorList>
    </citation>
    <scope>NUCLEOTIDE SEQUENCE [LARGE SCALE GENOMIC DNA]</scope>
    <source>
        <strain evidence="3 4">FY</strain>
    </source>
</reference>
<dbReference type="GO" id="GO:0006310">
    <property type="term" value="P:DNA recombination"/>
    <property type="evidence" value="ECO:0007669"/>
    <property type="project" value="UniProtKB-KW"/>
</dbReference>
<evidence type="ECO:0000313" key="3">
    <source>
        <dbReference type="EMBL" id="RHZ92910.1"/>
    </source>
</evidence>
<proteinExistence type="predicted"/>
<name>A0AAX1UI25_CERSP</name>
<gene>
    <name evidence="3" type="ORF">D1114_15910</name>
</gene>
<dbReference type="InterPro" id="IPR002104">
    <property type="entry name" value="Integrase_catalytic"/>
</dbReference>
<dbReference type="InterPro" id="IPR011010">
    <property type="entry name" value="DNA_brk_join_enz"/>
</dbReference>
<keyword evidence="1" id="KW-0233">DNA recombination</keyword>